<feature type="compositionally biased region" description="Basic and acidic residues" evidence="1">
    <location>
        <begin position="150"/>
        <end position="160"/>
    </location>
</feature>
<dbReference type="KEGG" id="dla:I6G47_33465"/>
<proteinExistence type="predicted"/>
<name>A0A7T3DHY5_9BURK</name>
<dbReference type="RefSeq" id="WP_143044573.1">
    <property type="nucleotide sequence ID" value="NZ_CP065749.1"/>
</dbReference>
<feature type="region of interest" description="Disordered" evidence="1">
    <location>
        <begin position="113"/>
        <end position="182"/>
    </location>
</feature>
<reference evidence="2 3" key="1">
    <citation type="submission" date="2020-12" db="EMBL/GenBank/DDBJ databases">
        <title>FDA dAtabase for Regulatory Grade micrObial Sequences (FDA-ARGOS): Supporting development and validation of Infectious Disease Dx tests.</title>
        <authorList>
            <person name="Sproer C."/>
            <person name="Gronow S."/>
            <person name="Severitt S."/>
            <person name="Schroder I."/>
            <person name="Tallon L."/>
            <person name="Sadzewicz L."/>
            <person name="Zhao X."/>
            <person name="Boylan J."/>
            <person name="Ott S."/>
            <person name="Bowen H."/>
            <person name="Vavikolanu K."/>
            <person name="Mehta A."/>
            <person name="Aluvathingal J."/>
            <person name="Nadendla S."/>
            <person name="Lowell S."/>
            <person name="Myers T."/>
            <person name="Yan Y."/>
            <person name="Sichtig H."/>
        </authorList>
    </citation>
    <scope>NUCLEOTIDE SEQUENCE [LARGE SCALE GENOMIC DNA]</scope>
    <source>
        <strain evidence="2 3">FDAARGOS_890</strain>
        <plasmid evidence="2 3">unnamed</plasmid>
    </source>
</reference>
<gene>
    <name evidence="2" type="ORF">I6G47_33465</name>
</gene>
<accession>A0A7T3DHY5</accession>
<dbReference type="AlphaFoldDB" id="A0A7T3DHY5"/>
<evidence type="ECO:0000256" key="1">
    <source>
        <dbReference type="SAM" id="MobiDB-lite"/>
    </source>
</evidence>
<sequence length="196" mass="21298">MSVKILVALNEAFQALQTHLEGMPSSVRSERLRALASIGLQIQTGKLQAAISAPDLFFGGSALRTAFLQFPVVLNEAYPDLHQVLRDTPARLRAERLRSLALLGLHAVAVSAEPAPAQPARSRSESRPTMDANPKTRVVHEVVLPTPEKVQQETVEKKPPPETSEEPPSISAIADTEHAPRKLKPRVARFALTLGT</sequence>
<keyword evidence="2" id="KW-0614">Plasmid</keyword>
<geneLocation type="plasmid" evidence="2 3">
    <name>unnamed</name>
</geneLocation>
<dbReference type="EMBL" id="CP065749">
    <property type="protein sequence ID" value="QPS85054.1"/>
    <property type="molecule type" value="Genomic_DNA"/>
</dbReference>
<protein>
    <submittedName>
        <fullName evidence="2">Uncharacterized protein</fullName>
    </submittedName>
</protein>
<organism evidence="2 3">
    <name type="scientific">Delftia lacustris</name>
    <dbReference type="NCBI Taxonomy" id="558537"/>
    <lineage>
        <taxon>Bacteria</taxon>
        <taxon>Pseudomonadati</taxon>
        <taxon>Pseudomonadota</taxon>
        <taxon>Betaproteobacteria</taxon>
        <taxon>Burkholderiales</taxon>
        <taxon>Comamonadaceae</taxon>
        <taxon>Delftia</taxon>
    </lineage>
</organism>
<dbReference type="Proteomes" id="UP000595064">
    <property type="component" value="Plasmid unnamed"/>
</dbReference>
<evidence type="ECO:0000313" key="3">
    <source>
        <dbReference type="Proteomes" id="UP000595064"/>
    </source>
</evidence>
<keyword evidence="3" id="KW-1185">Reference proteome</keyword>
<evidence type="ECO:0000313" key="2">
    <source>
        <dbReference type="EMBL" id="QPS85054.1"/>
    </source>
</evidence>
<dbReference type="GeneID" id="94689128"/>